<keyword evidence="7 12" id="KW-0812">Transmembrane</keyword>
<feature type="transmembrane region" description="Helical" evidence="12">
    <location>
        <begin position="20"/>
        <end position="41"/>
    </location>
</feature>
<comment type="caution">
    <text evidence="14">The sequence shown here is derived from an EMBL/GenBank/DDBJ whole genome shotgun (WGS) entry which is preliminary data.</text>
</comment>
<proteinExistence type="inferred from homology"/>
<dbReference type="PANTHER" id="PTHR30561">
    <property type="entry name" value="SMR FAMILY PROTON-DEPENDENT DRUG EFFLUX TRANSPORTER SUGE"/>
    <property type="match status" value="1"/>
</dbReference>
<organism evidence="14">
    <name type="scientific">Caldilinea aerophila</name>
    <dbReference type="NCBI Taxonomy" id="133453"/>
    <lineage>
        <taxon>Bacteria</taxon>
        <taxon>Bacillati</taxon>
        <taxon>Chloroflexota</taxon>
        <taxon>Caldilineae</taxon>
        <taxon>Caldilineales</taxon>
        <taxon>Caldilineaceae</taxon>
        <taxon>Caldilinea</taxon>
    </lineage>
</organism>
<evidence type="ECO:0000256" key="3">
    <source>
        <dbReference type="ARBA" id="ARBA00022475"/>
    </source>
</evidence>
<dbReference type="InterPro" id="IPR000620">
    <property type="entry name" value="EamA_dom"/>
</dbReference>
<keyword evidence="5" id="KW-0997">Cell inner membrane</keyword>
<keyword evidence="9 12" id="KW-1133">Transmembrane helix</keyword>
<name>A0A7C1FG95_9CHLR</name>
<evidence type="ECO:0000256" key="1">
    <source>
        <dbReference type="ARBA" id="ARBA00004651"/>
    </source>
</evidence>
<dbReference type="Pfam" id="PF00892">
    <property type="entry name" value="EamA"/>
    <property type="match status" value="1"/>
</dbReference>
<comment type="similarity">
    <text evidence="2">Belongs to the EamA transporter family.</text>
</comment>
<dbReference type="EMBL" id="DSMG01000107">
    <property type="protein sequence ID" value="HDX31977.1"/>
    <property type="molecule type" value="Genomic_DNA"/>
</dbReference>
<keyword evidence="4" id="KW-0444">Lipid biosynthesis</keyword>
<feature type="transmembrane region" description="Helical" evidence="12">
    <location>
        <begin position="92"/>
        <end position="112"/>
    </location>
</feature>
<evidence type="ECO:0000256" key="6">
    <source>
        <dbReference type="ARBA" id="ARBA00022556"/>
    </source>
</evidence>
<gene>
    <name evidence="14" type="ORF">ENQ20_10885</name>
</gene>
<evidence type="ECO:0000256" key="12">
    <source>
        <dbReference type="SAM" id="Phobius"/>
    </source>
</evidence>
<dbReference type="InterPro" id="IPR000390">
    <property type="entry name" value="Small_drug/metabolite_transptr"/>
</dbReference>
<reference evidence="14" key="1">
    <citation type="journal article" date="2020" name="mSystems">
        <title>Genome- and Community-Level Interaction Insights into Carbon Utilization and Element Cycling Functions of Hydrothermarchaeota in Hydrothermal Sediment.</title>
        <authorList>
            <person name="Zhou Z."/>
            <person name="Liu Y."/>
            <person name="Xu W."/>
            <person name="Pan J."/>
            <person name="Luo Z.H."/>
            <person name="Li M."/>
        </authorList>
    </citation>
    <scope>NUCLEOTIDE SEQUENCE [LARGE SCALE GENOMIC DNA]</scope>
    <source>
        <strain evidence="14">SpSt-289</strain>
    </source>
</reference>
<accession>A0A7C1FG95</accession>
<evidence type="ECO:0000313" key="14">
    <source>
        <dbReference type="EMBL" id="HDX31977.1"/>
    </source>
</evidence>
<evidence type="ECO:0000256" key="9">
    <source>
        <dbReference type="ARBA" id="ARBA00022989"/>
    </source>
</evidence>
<sequence>METTSTEMLSGRKRIMTIAIGYILVSVIAGAIGQITLKYGMSLTGQITLSLHDLVPTLWKIFTNPFIIGGLTLYVCGTVFWLAALSRVDLSFAYPFASLSYVVMLTASWLLFNENITPLRLAGTLVVMLGVFLISRSGS</sequence>
<evidence type="ECO:0000256" key="4">
    <source>
        <dbReference type="ARBA" id="ARBA00022516"/>
    </source>
</evidence>
<feature type="transmembrane region" description="Helical" evidence="12">
    <location>
        <begin position="118"/>
        <end position="135"/>
    </location>
</feature>
<dbReference type="AlphaFoldDB" id="A0A7C1FG95"/>
<dbReference type="GO" id="GO:0005886">
    <property type="term" value="C:plasma membrane"/>
    <property type="evidence" value="ECO:0007669"/>
    <property type="project" value="UniProtKB-SubCell"/>
</dbReference>
<evidence type="ECO:0000256" key="11">
    <source>
        <dbReference type="ARBA" id="ARBA00023136"/>
    </source>
</evidence>
<dbReference type="Gene3D" id="1.10.3730.20">
    <property type="match status" value="1"/>
</dbReference>
<protein>
    <submittedName>
        <fullName evidence="14">Multidrug resistance protein</fullName>
    </submittedName>
</protein>
<dbReference type="PANTHER" id="PTHR30561:SF9">
    <property type="entry name" value="4-AMINO-4-DEOXY-L-ARABINOSE-PHOSPHOUNDECAPRENOL FLIPPASE SUBUNIT ARNF-RELATED"/>
    <property type="match status" value="1"/>
</dbReference>
<dbReference type="InterPro" id="IPR037185">
    <property type="entry name" value="EmrE-like"/>
</dbReference>
<dbReference type="SUPFAM" id="SSF103481">
    <property type="entry name" value="Multidrug resistance efflux transporter EmrE"/>
    <property type="match status" value="1"/>
</dbReference>
<keyword evidence="6" id="KW-0441">Lipid A biosynthesis</keyword>
<evidence type="ECO:0000259" key="13">
    <source>
        <dbReference type="Pfam" id="PF00892"/>
    </source>
</evidence>
<feature type="transmembrane region" description="Helical" evidence="12">
    <location>
        <begin position="61"/>
        <end position="85"/>
    </location>
</feature>
<dbReference type="GO" id="GO:0009103">
    <property type="term" value="P:lipopolysaccharide biosynthetic process"/>
    <property type="evidence" value="ECO:0007669"/>
    <property type="project" value="UniProtKB-KW"/>
</dbReference>
<evidence type="ECO:0000256" key="7">
    <source>
        <dbReference type="ARBA" id="ARBA00022692"/>
    </source>
</evidence>
<evidence type="ECO:0000256" key="2">
    <source>
        <dbReference type="ARBA" id="ARBA00007362"/>
    </source>
</evidence>
<keyword evidence="8" id="KW-0448">Lipopolysaccharide biosynthesis</keyword>
<evidence type="ECO:0000256" key="8">
    <source>
        <dbReference type="ARBA" id="ARBA00022985"/>
    </source>
</evidence>
<evidence type="ECO:0000256" key="5">
    <source>
        <dbReference type="ARBA" id="ARBA00022519"/>
    </source>
</evidence>
<keyword evidence="3" id="KW-1003">Cell membrane</keyword>
<feature type="domain" description="EamA" evidence="13">
    <location>
        <begin position="18"/>
        <end position="135"/>
    </location>
</feature>
<keyword evidence="10" id="KW-0443">Lipid metabolism</keyword>
<comment type="subcellular location">
    <subcellularLocation>
        <location evidence="1">Cell membrane</location>
        <topology evidence="1">Multi-pass membrane protein</topology>
    </subcellularLocation>
</comment>
<keyword evidence="11 12" id="KW-0472">Membrane</keyword>
<evidence type="ECO:0000256" key="10">
    <source>
        <dbReference type="ARBA" id="ARBA00023098"/>
    </source>
</evidence>
<dbReference type="GO" id="GO:0022857">
    <property type="term" value="F:transmembrane transporter activity"/>
    <property type="evidence" value="ECO:0007669"/>
    <property type="project" value="InterPro"/>
</dbReference>